<sequence>MGNCICHEEINEVPAELQMIDLQMPDHLYKDATDRNTPTVSFENMKKKIKVLRVIDGDTIDIALYHEDTQKIFKYRIRLYGIDTPEKRPLKSDPHRDKEIEAAKKASEAMQQKVDENKQIMYLLFYTPDKYGRLLGTLYDKKGVDINRWMIEQGYATEYFGKTKKSFDQVLLERDQKNVIKE</sequence>
<keyword evidence="3" id="KW-0378">Hydrolase</keyword>
<name>A0A6C0KTN4_9ZZZZ</name>
<keyword evidence="1" id="KW-0540">Nuclease</keyword>
<organism evidence="5">
    <name type="scientific">viral metagenome</name>
    <dbReference type="NCBI Taxonomy" id="1070528"/>
    <lineage>
        <taxon>unclassified sequences</taxon>
        <taxon>metagenomes</taxon>
        <taxon>organismal metagenomes</taxon>
    </lineage>
</organism>
<evidence type="ECO:0000259" key="4">
    <source>
        <dbReference type="PROSITE" id="PS50830"/>
    </source>
</evidence>
<dbReference type="PROSITE" id="PS50830">
    <property type="entry name" value="TNASE_3"/>
    <property type="match status" value="1"/>
</dbReference>
<evidence type="ECO:0000256" key="1">
    <source>
        <dbReference type="ARBA" id="ARBA00022722"/>
    </source>
</evidence>
<dbReference type="SUPFAM" id="SSF50199">
    <property type="entry name" value="Staphylococcal nuclease"/>
    <property type="match status" value="1"/>
</dbReference>
<dbReference type="SMART" id="SM00318">
    <property type="entry name" value="SNc"/>
    <property type="match status" value="1"/>
</dbReference>
<dbReference type="GO" id="GO:0004519">
    <property type="term" value="F:endonuclease activity"/>
    <property type="evidence" value="ECO:0007669"/>
    <property type="project" value="UniProtKB-KW"/>
</dbReference>
<keyword evidence="2" id="KW-0255">Endonuclease</keyword>
<dbReference type="Gene3D" id="2.40.50.90">
    <property type="match status" value="1"/>
</dbReference>
<dbReference type="InterPro" id="IPR016071">
    <property type="entry name" value="Staphylococal_nuclease_OB-fold"/>
</dbReference>
<evidence type="ECO:0000256" key="3">
    <source>
        <dbReference type="ARBA" id="ARBA00022801"/>
    </source>
</evidence>
<feature type="domain" description="TNase-like" evidence="4">
    <location>
        <begin position="45"/>
        <end position="182"/>
    </location>
</feature>
<dbReference type="InterPro" id="IPR035437">
    <property type="entry name" value="SNase_OB-fold_sf"/>
</dbReference>
<dbReference type="PANTHER" id="PTHR12302:SF3">
    <property type="entry name" value="SERINE_THREONINE-PROTEIN KINASE 31"/>
    <property type="match status" value="1"/>
</dbReference>
<dbReference type="PANTHER" id="PTHR12302">
    <property type="entry name" value="EBNA2 BINDING PROTEIN P100"/>
    <property type="match status" value="1"/>
</dbReference>
<proteinExistence type="predicted"/>
<dbReference type="Pfam" id="PF00565">
    <property type="entry name" value="SNase"/>
    <property type="match status" value="1"/>
</dbReference>
<protein>
    <recommendedName>
        <fullName evidence="4">TNase-like domain-containing protein</fullName>
    </recommendedName>
</protein>
<reference evidence="5" key="1">
    <citation type="journal article" date="2020" name="Nature">
        <title>Giant virus diversity and host interactions through global metagenomics.</title>
        <authorList>
            <person name="Schulz F."/>
            <person name="Roux S."/>
            <person name="Paez-Espino D."/>
            <person name="Jungbluth S."/>
            <person name="Walsh D.A."/>
            <person name="Denef V.J."/>
            <person name="McMahon K.D."/>
            <person name="Konstantinidis K.T."/>
            <person name="Eloe-Fadrosh E.A."/>
            <person name="Kyrpides N.C."/>
            <person name="Woyke T."/>
        </authorList>
    </citation>
    <scope>NUCLEOTIDE SEQUENCE</scope>
    <source>
        <strain evidence="5">GVMAG-S-3300013093-109</strain>
    </source>
</reference>
<dbReference type="AlphaFoldDB" id="A0A6C0KTN4"/>
<evidence type="ECO:0000313" key="5">
    <source>
        <dbReference type="EMBL" id="QHU20571.1"/>
    </source>
</evidence>
<dbReference type="GO" id="GO:0016787">
    <property type="term" value="F:hydrolase activity"/>
    <property type="evidence" value="ECO:0007669"/>
    <property type="project" value="UniProtKB-KW"/>
</dbReference>
<accession>A0A6C0KTN4</accession>
<evidence type="ECO:0000256" key="2">
    <source>
        <dbReference type="ARBA" id="ARBA00022759"/>
    </source>
</evidence>
<dbReference type="EMBL" id="MN740969">
    <property type="protein sequence ID" value="QHU20571.1"/>
    <property type="molecule type" value="Genomic_DNA"/>
</dbReference>